<keyword evidence="2" id="KW-1185">Reference proteome</keyword>
<organism evidence="1 2">
    <name type="scientific">Diversispora epigaea</name>
    <dbReference type="NCBI Taxonomy" id="1348612"/>
    <lineage>
        <taxon>Eukaryota</taxon>
        <taxon>Fungi</taxon>
        <taxon>Fungi incertae sedis</taxon>
        <taxon>Mucoromycota</taxon>
        <taxon>Glomeromycotina</taxon>
        <taxon>Glomeromycetes</taxon>
        <taxon>Diversisporales</taxon>
        <taxon>Diversisporaceae</taxon>
        <taxon>Diversispora</taxon>
    </lineage>
</organism>
<sequence>MFINLLNSDCLKESTKPDNRNLYFIKSMLVQIGCSDIMASSICLTRLLIDDNDKEDNEGKEDKELQKNRNNKLEELKIYENSAENSLLIENISKFRELSKCSKHLDIRFGREKIKVTSKNIIKPVFVRHCVTKLISLSIRSRMDNDCTRKHNLPLSS</sequence>
<dbReference type="EMBL" id="PQFF01000353">
    <property type="protein sequence ID" value="RHZ56851.1"/>
    <property type="molecule type" value="Genomic_DNA"/>
</dbReference>
<gene>
    <name evidence="1" type="ORF">Glove_396g77</name>
</gene>
<dbReference type="Proteomes" id="UP000266861">
    <property type="component" value="Unassembled WGS sequence"/>
</dbReference>
<evidence type="ECO:0000313" key="2">
    <source>
        <dbReference type="Proteomes" id="UP000266861"/>
    </source>
</evidence>
<evidence type="ECO:0000313" key="1">
    <source>
        <dbReference type="EMBL" id="RHZ56851.1"/>
    </source>
</evidence>
<dbReference type="AlphaFoldDB" id="A0A397H138"/>
<proteinExistence type="predicted"/>
<name>A0A397H138_9GLOM</name>
<comment type="caution">
    <text evidence="1">The sequence shown here is derived from an EMBL/GenBank/DDBJ whole genome shotgun (WGS) entry which is preliminary data.</text>
</comment>
<reference evidence="1 2" key="1">
    <citation type="submission" date="2018-08" db="EMBL/GenBank/DDBJ databases">
        <title>Genome and evolution of the arbuscular mycorrhizal fungus Diversispora epigaea (formerly Glomus versiforme) and its bacterial endosymbionts.</title>
        <authorList>
            <person name="Sun X."/>
            <person name="Fei Z."/>
            <person name="Harrison M."/>
        </authorList>
    </citation>
    <scope>NUCLEOTIDE SEQUENCE [LARGE SCALE GENOMIC DNA]</scope>
    <source>
        <strain evidence="1 2">IT104</strain>
    </source>
</reference>
<protein>
    <submittedName>
        <fullName evidence="1">Uncharacterized protein</fullName>
    </submittedName>
</protein>
<accession>A0A397H138</accession>